<evidence type="ECO:0000256" key="9">
    <source>
        <dbReference type="SAM" id="MobiDB-lite"/>
    </source>
</evidence>
<evidence type="ECO:0000256" key="1">
    <source>
        <dbReference type="ARBA" id="ARBA00004123"/>
    </source>
</evidence>
<dbReference type="GO" id="GO:0000398">
    <property type="term" value="P:mRNA splicing, via spliceosome"/>
    <property type="evidence" value="ECO:0007669"/>
    <property type="project" value="TreeGrafter"/>
</dbReference>
<evidence type="ECO:0000256" key="7">
    <source>
        <dbReference type="ARBA" id="ARBA00023242"/>
    </source>
</evidence>
<feature type="domain" description="CBF1-interacting co-repressor CIR N-terminal" evidence="10">
    <location>
        <begin position="10"/>
        <end position="46"/>
    </location>
</feature>
<gene>
    <name evidence="11" type="ORF">EV356DRAFT_570795</name>
</gene>
<dbReference type="AlphaFoldDB" id="A0A6A6GWY5"/>
<evidence type="ECO:0000256" key="5">
    <source>
        <dbReference type="ARBA" id="ARBA00023054"/>
    </source>
</evidence>
<evidence type="ECO:0000256" key="6">
    <source>
        <dbReference type="ARBA" id="ARBA00023187"/>
    </source>
</evidence>
<evidence type="ECO:0000313" key="11">
    <source>
        <dbReference type="EMBL" id="KAF2229853.1"/>
    </source>
</evidence>
<dbReference type="EMBL" id="ML991852">
    <property type="protein sequence ID" value="KAF2229853.1"/>
    <property type="molecule type" value="Genomic_DNA"/>
</dbReference>
<dbReference type="InterPro" id="IPR022209">
    <property type="entry name" value="CWC25"/>
</dbReference>
<comment type="similarity">
    <text evidence="2">Belongs to the CWC25 family.</text>
</comment>
<comment type="subcellular location">
    <subcellularLocation>
        <location evidence="1">Nucleus</location>
    </subcellularLocation>
</comment>
<feature type="compositionally biased region" description="Basic residues" evidence="9">
    <location>
        <begin position="170"/>
        <end position="192"/>
    </location>
</feature>
<feature type="compositionally biased region" description="Basic and acidic residues" evidence="9">
    <location>
        <begin position="156"/>
        <end position="169"/>
    </location>
</feature>
<dbReference type="PANTHER" id="PTHR16196:SF0">
    <property type="entry name" value="PRE-MRNA-SPLICING FACTOR CWC25 HOMOLOG"/>
    <property type="match status" value="1"/>
</dbReference>
<sequence length="214" mass="25039">MGGDLNLKKSWHPHLMTNQRKVWEQENKALDERKKIDALKKERDEERQIEEIRAMEEAAGGKTRNRRVEWMYSGPAAGDKGTSEEMEEYLLGKRRLNGLIKETDEKKDIGGSVVLTNGAAMGLAPVNVRDIAAKARDDPLFSIKNQEMAIMQAALQEKERTAKRRADKERKRRHHRHHESSRSRSRSPRRRSERNGDDRERTRRSHHRHHRTRA</sequence>
<keyword evidence="5 8" id="KW-0175">Coiled coil</keyword>
<keyword evidence="3" id="KW-0507">mRNA processing</keyword>
<dbReference type="InterPro" id="IPR051376">
    <property type="entry name" value="CWC25_splicing_factor"/>
</dbReference>
<dbReference type="GO" id="GO:0005684">
    <property type="term" value="C:U2-type spliceosomal complex"/>
    <property type="evidence" value="ECO:0007669"/>
    <property type="project" value="TreeGrafter"/>
</dbReference>
<dbReference type="InterPro" id="IPR019339">
    <property type="entry name" value="CIR_N_dom"/>
</dbReference>
<dbReference type="Proteomes" id="UP000800092">
    <property type="component" value="Unassembled WGS sequence"/>
</dbReference>
<dbReference type="Pfam" id="PF12542">
    <property type="entry name" value="CWC25"/>
    <property type="match status" value="1"/>
</dbReference>
<reference evidence="11" key="1">
    <citation type="journal article" date="2020" name="Stud. Mycol.">
        <title>101 Dothideomycetes genomes: a test case for predicting lifestyles and emergence of pathogens.</title>
        <authorList>
            <person name="Haridas S."/>
            <person name="Albert R."/>
            <person name="Binder M."/>
            <person name="Bloem J."/>
            <person name="Labutti K."/>
            <person name="Salamov A."/>
            <person name="Andreopoulos B."/>
            <person name="Baker S."/>
            <person name="Barry K."/>
            <person name="Bills G."/>
            <person name="Bluhm B."/>
            <person name="Cannon C."/>
            <person name="Castanera R."/>
            <person name="Culley D."/>
            <person name="Daum C."/>
            <person name="Ezra D."/>
            <person name="Gonzalez J."/>
            <person name="Henrissat B."/>
            <person name="Kuo A."/>
            <person name="Liang C."/>
            <person name="Lipzen A."/>
            <person name="Lutzoni F."/>
            <person name="Magnuson J."/>
            <person name="Mondo S."/>
            <person name="Nolan M."/>
            <person name="Ohm R."/>
            <person name="Pangilinan J."/>
            <person name="Park H.-J."/>
            <person name="Ramirez L."/>
            <person name="Alfaro M."/>
            <person name="Sun H."/>
            <person name="Tritt A."/>
            <person name="Yoshinaga Y."/>
            <person name="Zwiers L.-H."/>
            <person name="Turgeon B."/>
            <person name="Goodwin S."/>
            <person name="Spatafora J."/>
            <person name="Crous P."/>
            <person name="Grigoriev I."/>
        </authorList>
    </citation>
    <scope>NUCLEOTIDE SEQUENCE</scope>
    <source>
        <strain evidence="11">Tuck. ex Michener</strain>
    </source>
</reference>
<keyword evidence="7" id="KW-0539">Nucleus</keyword>
<evidence type="ECO:0000256" key="4">
    <source>
        <dbReference type="ARBA" id="ARBA00022728"/>
    </source>
</evidence>
<dbReference type="Pfam" id="PF10197">
    <property type="entry name" value="Cir_N"/>
    <property type="match status" value="1"/>
</dbReference>
<evidence type="ECO:0000313" key="12">
    <source>
        <dbReference type="Proteomes" id="UP000800092"/>
    </source>
</evidence>
<keyword evidence="4" id="KW-0747">Spliceosome</keyword>
<keyword evidence="6" id="KW-0508">mRNA splicing</keyword>
<evidence type="ECO:0000259" key="10">
    <source>
        <dbReference type="SMART" id="SM01083"/>
    </source>
</evidence>
<protein>
    <recommendedName>
        <fullName evidence="10">CBF1-interacting co-repressor CIR N-terminal domain-containing protein</fullName>
    </recommendedName>
</protein>
<dbReference type="PANTHER" id="PTHR16196">
    <property type="entry name" value="CELL CYCLE CONTROL PROTEIN CWF25"/>
    <property type="match status" value="1"/>
</dbReference>
<evidence type="ECO:0000256" key="2">
    <source>
        <dbReference type="ARBA" id="ARBA00006695"/>
    </source>
</evidence>
<evidence type="ECO:0000256" key="3">
    <source>
        <dbReference type="ARBA" id="ARBA00022664"/>
    </source>
</evidence>
<name>A0A6A6GWY5_VIRVR</name>
<dbReference type="SMART" id="SM01083">
    <property type="entry name" value="Cir_N"/>
    <property type="match status" value="1"/>
</dbReference>
<organism evidence="11 12">
    <name type="scientific">Viridothelium virens</name>
    <name type="common">Speckled blister lichen</name>
    <name type="synonym">Trypethelium virens</name>
    <dbReference type="NCBI Taxonomy" id="1048519"/>
    <lineage>
        <taxon>Eukaryota</taxon>
        <taxon>Fungi</taxon>
        <taxon>Dikarya</taxon>
        <taxon>Ascomycota</taxon>
        <taxon>Pezizomycotina</taxon>
        <taxon>Dothideomycetes</taxon>
        <taxon>Dothideomycetes incertae sedis</taxon>
        <taxon>Trypetheliales</taxon>
        <taxon>Trypetheliaceae</taxon>
        <taxon>Viridothelium</taxon>
    </lineage>
</organism>
<keyword evidence="12" id="KW-1185">Reference proteome</keyword>
<dbReference type="OrthoDB" id="21123at2759"/>
<feature type="region of interest" description="Disordered" evidence="9">
    <location>
        <begin position="152"/>
        <end position="214"/>
    </location>
</feature>
<evidence type="ECO:0000256" key="8">
    <source>
        <dbReference type="SAM" id="Coils"/>
    </source>
</evidence>
<proteinExistence type="inferred from homology"/>
<feature type="coiled-coil region" evidence="8">
    <location>
        <begin position="22"/>
        <end position="49"/>
    </location>
</feature>
<feature type="compositionally biased region" description="Basic residues" evidence="9">
    <location>
        <begin position="202"/>
        <end position="214"/>
    </location>
</feature>
<accession>A0A6A6GWY5</accession>